<protein>
    <submittedName>
        <fullName evidence="2">ABC transporter permease</fullName>
    </submittedName>
</protein>
<dbReference type="Pfam" id="PF12679">
    <property type="entry name" value="ABC2_membrane_2"/>
    <property type="match status" value="1"/>
</dbReference>
<dbReference type="Proteomes" id="UP001612915">
    <property type="component" value="Unassembled WGS sequence"/>
</dbReference>
<feature type="transmembrane region" description="Helical" evidence="1">
    <location>
        <begin position="164"/>
        <end position="188"/>
    </location>
</feature>
<evidence type="ECO:0000313" key="2">
    <source>
        <dbReference type="EMBL" id="MFI7586236.1"/>
    </source>
</evidence>
<dbReference type="RefSeq" id="WP_398275529.1">
    <property type="nucleotide sequence ID" value="NZ_JBITLV010000001.1"/>
</dbReference>
<gene>
    <name evidence="2" type="ORF">ACIB24_04105</name>
</gene>
<feature type="transmembrane region" description="Helical" evidence="1">
    <location>
        <begin position="48"/>
        <end position="70"/>
    </location>
</feature>
<feature type="transmembrane region" description="Helical" evidence="1">
    <location>
        <begin position="200"/>
        <end position="224"/>
    </location>
</feature>
<feature type="transmembrane region" description="Helical" evidence="1">
    <location>
        <begin position="82"/>
        <end position="103"/>
    </location>
</feature>
<keyword evidence="1" id="KW-0472">Membrane</keyword>
<keyword evidence="1" id="KW-0812">Transmembrane</keyword>
<feature type="transmembrane region" description="Helical" evidence="1">
    <location>
        <begin position="321"/>
        <end position="342"/>
    </location>
</feature>
<dbReference type="PANTHER" id="PTHR43471">
    <property type="entry name" value="ABC TRANSPORTER PERMEASE"/>
    <property type="match status" value="1"/>
</dbReference>
<keyword evidence="3" id="KW-1185">Reference proteome</keyword>
<accession>A0ABW8AKU3</accession>
<keyword evidence="1" id="KW-1133">Transmembrane helix</keyword>
<dbReference type="EMBL" id="JBITLV010000001">
    <property type="protein sequence ID" value="MFI7586236.1"/>
    <property type="molecule type" value="Genomic_DNA"/>
</dbReference>
<sequence length="359" mass="38352">MSETLGTGRPVDDGPPLLRGPGTWSVTWGGVRTLTVLELRQRIRSARWVIVVGFWALTVGALSSLIRWAAMTSQTERDSAGALMYGTVLLLVLSLASLVSPALSATSVNGDRSAGVLAIMQSTLLSPAELALGKLLAAWTSALVLFAVTLPFLFWAFLEGGTSGGRFVITTVLTAFTLLVVCAVGLMFSALTARTSTSAALTYLTVAFLGVGLPLVFVLGLAIVRSDDTFRQQYRAYGSDECQLELVTESRAHTEKTWWLLAPSPYVIVSDAAPARHDLGDPLSIIRSAVREARLGPPIDEDYCSESRDEDRAAERDAQPAVWPLGVAVDGLVLVGSVVVTVRRLRSPSRALPRGSRVA</sequence>
<comment type="caution">
    <text evidence="2">The sequence shown here is derived from an EMBL/GenBank/DDBJ whole genome shotgun (WGS) entry which is preliminary data.</text>
</comment>
<evidence type="ECO:0000313" key="3">
    <source>
        <dbReference type="Proteomes" id="UP001612915"/>
    </source>
</evidence>
<feature type="transmembrane region" description="Helical" evidence="1">
    <location>
        <begin position="135"/>
        <end position="158"/>
    </location>
</feature>
<reference evidence="2 3" key="1">
    <citation type="submission" date="2024-10" db="EMBL/GenBank/DDBJ databases">
        <title>The Natural Products Discovery Center: Release of the First 8490 Sequenced Strains for Exploring Actinobacteria Biosynthetic Diversity.</title>
        <authorList>
            <person name="Kalkreuter E."/>
            <person name="Kautsar S.A."/>
            <person name="Yang D."/>
            <person name="Bader C.D."/>
            <person name="Teijaro C.N."/>
            <person name="Fluegel L."/>
            <person name="Davis C.M."/>
            <person name="Simpson J.R."/>
            <person name="Lauterbach L."/>
            <person name="Steele A.D."/>
            <person name="Gui C."/>
            <person name="Meng S."/>
            <person name="Li G."/>
            <person name="Viehrig K."/>
            <person name="Ye F."/>
            <person name="Su P."/>
            <person name="Kiefer A.F."/>
            <person name="Nichols A."/>
            <person name="Cepeda A.J."/>
            <person name="Yan W."/>
            <person name="Fan B."/>
            <person name="Jiang Y."/>
            <person name="Adhikari A."/>
            <person name="Zheng C.-J."/>
            <person name="Schuster L."/>
            <person name="Cowan T.M."/>
            <person name="Smanski M.J."/>
            <person name="Chevrette M.G."/>
            <person name="De Carvalho L.P.S."/>
            <person name="Shen B."/>
        </authorList>
    </citation>
    <scope>NUCLEOTIDE SEQUENCE [LARGE SCALE GENOMIC DNA]</scope>
    <source>
        <strain evidence="2 3">NPDC049639</strain>
    </source>
</reference>
<evidence type="ECO:0000256" key="1">
    <source>
        <dbReference type="SAM" id="Phobius"/>
    </source>
</evidence>
<proteinExistence type="predicted"/>
<name>A0ABW8AKU3_9ACTN</name>
<organism evidence="2 3">
    <name type="scientific">Spongisporangium articulatum</name>
    <dbReference type="NCBI Taxonomy" id="3362603"/>
    <lineage>
        <taxon>Bacteria</taxon>
        <taxon>Bacillati</taxon>
        <taxon>Actinomycetota</taxon>
        <taxon>Actinomycetes</taxon>
        <taxon>Kineosporiales</taxon>
        <taxon>Kineosporiaceae</taxon>
        <taxon>Spongisporangium</taxon>
    </lineage>
</organism>